<dbReference type="InterPro" id="IPR036291">
    <property type="entry name" value="NAD(P)-bd_dom_sf"/>
</dbReference>
<name>A0A413RMJ5_9CELL</name>
<gene>
    <name evidence="2" type="ORF">D1825_07535</name>
</gene>
<protein>
    <submittedName>
        <fullName evidence="2">Saccharopine dehydrogenase</fullName>
    </submittedName>
</protein>
<dbReference type="OrthoDB" id="4369409at2"/>
<sequence>MYARRRSRHSCRNRTRSRIVCVNSSERVLVYGAAGHTGRFVVDELVRRGLTPVLAGRSAERLDAALQPHASLERRVARVEDPGLLQQAVAGVGAVINCAGPFLDTALPLARAAVDAGAHYLDVTAEQSAVQLLYRELDAPARAAGVAVVPAMAFYGGLVDLLVTAALDNGPAADEVEVAIGLDHWWPTAGTRITGARNTATRMVIRDGALTPLADPAPTGSWNYPAPLGAQAVVELPFSEVITINSHLLVENLRSYLNTAPLDDLHDHTTPPPPVTDEHGRSAQRFAVDVAVRRGPHTRRITAVGRDIYAITAPIVVEGAVRLLDGRHHGSGAQAPGAVFDAADVLAALETRVGDFEVCRDRPRLPPQVTAPVARQRG</sequence>
<comment type="caution">
    <text evidence="2">The sequence shown here is derived from an EMBL/GenBank/DDBJ whole genome shotgun (WGS) entry which is preliminary data.</text>
</comment>
<dbReference type="AlphaFoldDB" id="A0A413RMJ5"/>
<dbReference type="Proteomes" id="UP000283374">
    <property type="component" value="Unassembled WGS sequence"/>
</dbReference>
<organism evidence="2 3">
    <name type="scientific">Cellulomonas rhizosphaerae</name>
    <dbReference type="NCBI Taxonomy" id="2293719"/>
    <lineage>
        <taxon>Bacteria</taxon>
        <taxon>Bacillati</taxon>
        <taxon>Actinomycetota</taxon>
        <taxon>Actinomycetes</taxon>
        <taxon>Micrococcales</taxon>
        <taxon>Cellulomonadaceae</taxon>
        <taxon>Cellulomonas</taxon>
    </lineage>
</organism>
<dbReference type="Pfam" id="PF03435">
    <property type="entry name" value="Sacchrp_dh_NADP"/>
    <property type="match status" value="1"/>
</dbReference>
<dbReference type="EMBL" id="QWKP01000174">
    <property type="protein sequence ID" value="RHA42302.1"/>
    <property type="molecule type" value="Genomic_DNA"/>
</dbReference>
<accession>A0A413RMJ5</accession>
<dbReference type="PANTHER" id="PTHR43781:SF1">
    <property type="entry name" value="SACCHAROPINE DEHYDROGENASE"/>
    <property type="match status" value="1"/>
</dbReference>
<feature type="domain" description="Saccharopine dehydrogenase NADP binding" evidence="1">
    <location>
        <begin position="28"/>
        <end position="149"/>
    </location>
</feature>
<evidence type="ECO:0000259" key="1">
    <source>
        <dbReference type="Pfam" id="PF03435"/>
    </source>
</evidence>
<keyword evidence="3" id="KW-1185">Reference proteome</keyword>
<dbReference type="InterPro" id="IPR005097">
    <property type="entry name" value="Sacchrp_dh_NADP-bd"/>
</dbReference>
<dbReference type="Gene3D" id="3.40.50.720">
    <property type="entry name" value="NAD(P)-binding Rossmann-like Domain"/>
    <property type="match status" value="1"/>
</dbReference>
<dbReference type="SUPFAM" id="SSF51735">
    <property type="entry name" value="NAD(P)-binding Rossmann-fold domains"/>
    <property type="match status" value="1"/>
</dbReference>
<reference evidence="2 3" key="1">
    <citation type="submission" date="2018-08" db="EMBL/GenBank/DDBJ databases">
        <title>Cellulomonas rhizosphaerae sp. nov., a novel actinomycete isolated from soil.</title>
        <authorList>
            <person name="Tian Y."/>
        </authorList>
    </citation>
    <scope>NUCLEOTIDE SEQUENCE [LARGE SCALE GENOMIC DNA]</scope>
    <source>
        <strain evidence="2 3">NEAU-TCZ24</strain>
    </source>
</reference>
<evidence type="ECO:0000313" key="3">
    <source>
        <dbReference type="Proteomes" id="UP000283374"/>
    </source>
</evidence>
<evidence type="ECO:0000313" key="2">
    <source>
        <dbReference type="EMBL" id="RHA42302.1"/>
    </source>
</evidence>
<dbReference type="PANTHER" id="PTHR43781">
    <property type="entry name" value="SACCHAROPINE DEHYDROGENASE"/>
    <property type="match status" value="1"/>
</dbReference>
<proteinExistence type="predicted"/>